<comment type="caution">
    <text evidence="1">The sequence shown here is derived from an EMBL/GenBank/DDBJ whole genome shotgun (WGS) entry which is preliminary data.</text>
</comment>
<name>A0A150P1U7_SORCE</name>
<accession>A0A150P1U7</accession>
<protein>
    <submittedName>
        <fullName evidence="1">Uncharacterized protein</fullName>
    </submittedName>
</protein>
<evidence type="ECO:0000313" key="2">
    <source>
        <dbReference type="Proteomes" id="UP000075420"/>
    </source>
</evidence>
<proteinExistence type="predicted"/>
<dbReference type="AlphaFoldDB" id="A0A150P1U7"/>
<sequence>MVQQRREAVRVEAGEDLGGAAQAIAGQERRRHVEEQGAEVLEGALRIGGHALQERLEAGVGEPGRLGRLGHRGHLRGQEVGVRRVPKEPPHEVQIERARYRLGEQERFRAGRSAAARGREGAVGEVVPRDVRHDVGGDVLAGDQVALLALAPERQVQEDDAVPARLDLGHAEAVPVAPQRLLQVVVERDVPEGALVVDGELIQGQASQLHAADLRP</sequence>
<dbReference type="EMBL" id="JELY01003409">
    <property type="protein sequence ID" value="KYF49100.1"/>
    <property type="molecule type" value="Genomic_DNA"/>
</dbReference>
<gene>
    <name evidence="1" type="ORF">BE08_43560</name>
</gene>
<dbReference type="Proteomes" id="UP000075420">
    <property type="component" value="Unassembled WGS sequence"/>
</dbReference>
<evidence type="ECO:0000313" key="1">
    <source>
        <dbReference type="EMBL" id="KYF49100.1"/>
    </source>
</evidence>
<organism evidence="1 2">
    <name type="scientific">Sorangium cellulosum</name>
    <name type="common">Polyangium cellulosum</name>
    <dbReference type="NCBI Taxonomy" id="56"/>
    <lineage>
        <taxon>Bacteria</taxon>
        <taxon>Pseudomonadati</taxon>
        <taxon>Myxococcota</taxon>
        <taxon>Polyangia</taxon>
        <taxon>Polyangiales</taxon>
        <taxon>Polyangiaceae</taxon>
        <taxon>Sorangium</taxon>
    </lineage>
</organism>
<reference evidence="1 2" key="1">
    <citation type="submission" date="2014-02" db="EMBL/GenBank/DDBJ databases">
        <title>The small core and large imbalanced accessory genome model reveals a collaborative survival strategy of Sorangium cellulosum strains in nature.</title>
        <authorList>
            <person name="Han K."/>
            <person name="Peng R."/>
            <person name="Blom J."/>
            <person name="Li Y.-Z."/>
        </authorList>
    </citation>
    <scope>NUCLEOTIDE SEQUENCE [LARGE SCALE GENOMIC DNA]</scope>
    <source>
        <strain evidence="1 2">So0157-25</strain>
    </source>
</reference>